<accession>I1QAZ4</accession>
<evidence type="ECO:0000313" key="2">
    <source>
        <dbReference type="Proteomes" id="UP000007306"/>
    </source>
</evidence>
<name>I1QAZ4_ORYGL</name>
<reference evidence="1 2" key="2">
    <citation type="submission" date="2018-04" db="EMBL/GenBank/DDBJ databases">
        <title>OglaRS2 (Oryza glaberrima Reference Sequence Version 2).</title>
        <authorList>
            <person name="Zhang J."/>
            <person name="Kudrna D."/>
            <person name="Lee S."/>
            <person name="Talag J."/>
            <person name="Rajasekar S."/>
            <person name="Wing R.A."/>
        </authorList>
    </citation>
    <scope>NUCLEOTIDE SEQUENCE [LARGE SCALE GENOMIC DNA]</scope>
    <source>
        <strain evidence="1 2">cv. IRGC 96717</strain>
    </source>
</reference>
<sequence length="140" mass="15996">MVLLERTPLVVPEAAAAAAAASSPLRRPSPRVLREVPPPPLDPILPYLSVQLNLDERKCEKWGRPQSWCMHSFMLVSDLVFRSINKAMDELRTGPKFEAAALDRLKICVTECIDKYGDDYQYSTDPRLLKIWILYVIVWL</sequence>
<dbReference type="Gene3D" id="1.25.40.430">
    <property type="match status" value="1"/>
</dbReference>
<dbReference type="STRING" id="4538.I1QAZ4"/>
<protein>
    <submittedName>
        <fullName evidence="1">Uncharacterized protein</fullName>
    </submittedName>
</protein>
<dbReference type="HOGENOM" id="CLU_081703_0_0_1"/>
<dbReference type="EnsemblPlants" id="ORGLA07G0128600.1">
    <property type="protein sequence ID" value="ORGLA07G0128600.1"/>
    <property type="gene ID" value="ORGLA07G0128600"/>
</dbReference>
<evidence type="ECO:0000313" key="1">
    <source>
        <dbReference type="EnsemblPlants" id="ORGLA07G0128600.1"/>
    </source>
</evidence>
<reference evidence="1" key="1">
    <citation type="submission" date="2015-06" db="UniProtKB">
        <authorList>
            <consortium name="EnsemblPlants"/>
        </authorList>
    </citation>
    <scope>IDENTIFICATION</scope>
</reference>
<dbReference type="AlphaFoldDB" id="I1QAZ4"/>
<dbReference type="Proteomes" id="UP000007306">
    <property type="component" value="Chromosome 7"/>
</dbReference>
<organism evidence="1 2">
    <name type="scientific">Oryza glaberrima</name>
    <name type="common">African rice</name>
    <dbReference type="NCBI Taxonomy" id="4538"/>
    <lineage>
        <taxon>Eukaryota</taxon>
        <taxon>Viridiplantae</taxon>
        <taxon>Streptophyta</taxon>
        <taxon>Embryophyta</taxon>
        <taxon>Tracheophyta</taxon>
        <taxon>Spermatophyta</taxon>
        <taxon>Magnoliopsida</taxon>
        <taxon>Liliopsida</taxon>
        <taxon>Poales</taxon>
        <taxon>Poaceae</taxon>
        <taxon>BOP clade</taxon>
        <taxon>Oryzoideae</taxon>
        <taxon>Oryzeae</taxon>
        <taxon>Oryzinae</taxon>
        <taxon>Oryza</taxon>
    </lineage>
</organism>
<dbReference type="Gramene" id="ORGLA07G0128600.1">
    <property type="protein sequence ID" value="ORGLA07G0128600.1"/>
    <property type="gene ID" value="ORGLA07G0128600"/>
</dbReference>
<keyword evidence="2" id="KW-1185">Reference proteome</keyword>
<proteinExistence type="predicted"/>